<dbReference type="InterPro" id="IPR000847">
    <property type="entry name" value="LysR_HTH_N"/>
</dbReference>
<dbReference type="Proteomes" id="UP000094795">
    <property type="component" value="Unassembled WGS sequence"/>
</dbReference>
<evidence type="ECO:0000259" key="5">
    <source>
        <dbReference type="PROSITE" id="PS50931"/>
    </source>
</evidence>
<dbReference type="InterPro" id="IPR050950">
    <property type="entry name" value="HTH-type_LysR_regulators"/>
</dbReference>
<dbReference type="InterPro" id="IPR036390">
    <property type="entry name" value="WH_DNA-bd_sf"/>
</dbReference>
<evidence type="ECO:0000313" key="7">
    <source>
        <dbReference type="Proteomes" id="UP000094795"/>
    </source>
</evidence>
<dbReference type="GO" id="GO:0003700">
    <property type="term" value="F:DNA-binding transcription factor activity"/>
    <property type="evidence" value="ECO:0007669"/>
    <property type="project" value="InterPro"/>
</dbReference>
<protein>
    <recommendedName>
        <fullName evidence="5">HTH lysR-type domain-containing protein</fullName>
    </recommendedName>
</protein>
<evidence type="ECO:0000313" key="6">
    <source>
        <dbReference type="EMBL" id="OCW56324.1"/>
    </source>
</evidence>
<keyword evidence="2" id="KW-0805">Transcription regulation</keyword>
<keyword evidence="3" id="KW-0238">DNA-binding</keyword>
<feature type="domain" description="HTH lysR-type" evidence="5">
    <location>
        <begin position="11"/>
        <end position="68"/>
    </location>
</feature>
<dbReference type="InterPro" id="IPR005119">
    <property type="entry name" value="LysR_subst-bd"/>
</dbReference>
<dbReference type="AlphaFoldDB" id="A0A1C1YS53"/>
<dbReference type="Gene3D" id="1.10.10.10">
    <property type="entry name" value="Winged helix-like DNA-binding domain superfamily/Winged helix DNA-binding domain"/>
    <property type="match status" value="1"/>
</dbReference>
<dbReference type="Pfam" id="PF00126">
    <property type="entry name" value="HTH_1"/>
    <property type="match status" value="1"/>
</dbReference>
<gene>
    <name evidence="6" type="ORF">AWJ14_19725</name>
</gene>
<dbReference type="SUPFAM" id="SSF46785">
    <property type="entry name" value="Winged helix' DNA-binding domain"/>
    <property type="match status" value="1"/>
</dbReference>
<keyword evidence="4" id="KW-0804">Transcription</keyword>
<accession>A0A1C1YS53</accession>
<dbReference type="EMBL" id="LQZT01000042">
    <property type="protein sequence ID" value="OCW56324.1"/>
    <property type="molecule type" value="Genomic_DNA"/>
</dbReference>
<organism evidence="6 7">
    <name type="scientific">Hoeflea olei</name>
    <dbReference type="NCBI Taxonomy" id="1480615"/>
    <lineage>
        <taxon>Bacteria</taxon>
        <taxon>Pseudomonadati</taxon>
        <taxon>Pseudomonadota</taxon>
        <taxon>Alphaproteobacteria</taxon>
        <taxon>Hyphomicrobiales</taxon>
        <taxon>Rhizobiaceae</taxon>
        <taxon>Hoeflea</taxon>
    </lineage>
</organism>
<evidence type="ECO:0000256" key="1">
    <source>
        <dbReference type="ARBA" id="ARBA00009437"/>
    </source>
</evidence>
<dbReference type="PANTHER" id="PTHR30419:SF8">
    <property type="entry name" value="NITROGEN ASSIMILATION TRANSCRIPTIONAL ACTIVATOR-RELATED"/>
    <property type="match status" value="1"/>
</dbReference>
<evidence type="ECO:0000256" key="2">
    <source>
        <dbReference type="ARBA" id="ARBA00023015"/>
    </source>
</evidence>
<dbReference type="PROSITE" id="PS50931">
    <property type="entry name" value="HTH_LYSR"/>
    <property type="match status" value="1"/>
</dbReference>
<keyword evidence="7" id="KW-1185">Reference proteome</keyword>
<dbReference type="CDD" id="cd08440">
    <property type="entry name" value="PBP2_LTTR_like_4"/>
    <property type="match status" value="1"/>
</dbReference>
<dbReference type="Gene3D" id="3.40.190.290">
    <property type="match status" value="1"/>
</dbReference>
<dbReference type="SUPFAM" id="SSF53850">
    <property type="entry name" value="Periplasmic binding protein-like II"/>
    <property type="match status" value="1"/>
</dbReference>
<dbReference type="InterPro" id="IPR036388">
    <property type="entry name" value="WH-like_DNA-bd_sf"/>
</dbReference>
<dbReference type="PRINTS" id="PR00039">
    <property type="entry name" value="HTHLYSR"/>
</dbReference>
<dbReference type="RefSeq" id="WP_171904903.1">
    <property type="nucleotide sequence ID" value="NZ_LQZT01000042.1"/>
</dbReference>
<comment type="similarity">
    <text evidence="1">Belongs to the LysR transcriptional regulatory family.</text>
</comment>
<sequence>MSDYAAMRINFDFAELEAFLVLSETGSFVAAAEHLGLSQSALTRRIRKLEQALGTPLFDRTTRSVRMTLAAKRLRSRAQSLLDEARETLRELKDDTTEFNFQNRAIITVAAVPSTIARVVIPAVGLFAARQNEARVRILDLLANEVAEAVEDGQADFGVSSWAAPDGTLLFEPFFEDRVVLVLPPDHPLAQSSGALKWAALAGQRLVLPSQGSGNRALIDRALAREGLSLFWSYEVPRTSTALELVRAGLGVAALPLSAVPVNDGSGLAIRPLLSPSVERKIGLVFRRNSAIPPAAARLRDLIVAEARRRTEV</sequence>
<reference evidence="6 7" key="1">
    <citation type="submission" date="2015-12" db="EMBL/GenBank/DDBJ databases">
        <authorList>
            <person name="Shamseldin A."/>
            <person name="Moawad H."/>
            <person name="Abd El-Rahim W.M."/>
            <person name="Sadowsky M.J."/>
        </authorList>
    </citation>
    <scope>NUCLEOTIDE SEQUENCE [LARGE SCALE GENOMIC DNA]</scope>
    <source>
        <strain evidence="6 7">JC234</strain>
    </source>
</reference>
<evidence type="ECO:0000256" key="3">
    <source>
        <dbReference type="ARBA" id="ARBA00023125"/>
    </source>
</evidence>
<dbReference type="FunFam" id="1.10.10.10:FF:000001">
    <property type="entry name" value="LysR family transcriptional regulator"/>
    <property type="match status" value="1"/>
</dbReference>
<dbReference type="STRING" id="1480615.AWJ14_19725"/>
<dbReference type="PANTHER" id="PTHR30419">
    <property type="entry name" value="HTH-TYPE TRANSCRIPTIONAL REGULATOR YBHD"/>
    <property type="match status" value="1"/>
</dbReference>
<dbReference type="Pfam" id="PF03466">
    <property type="entry name" value="LysR_substrate"/>
    <property type="match status" value="1"/>
</dbReference>
<evidence type="ECO:0000256" key="4">
    <source>
        <dbReference type="ARBA" id="ARBA00023163"/>
    </source>
</evidence>
<name>A0A1C1YS53_9HYPH</name>
<dbReference type="GO" id="GO:0003677">
    <property type="term" value="F:DNA binding"/>
    <property type="evidence" value="ECO:0007669"/>
    <property type="project" value="UniProtKB-KW"/>
</dbReference>
<proteinExistence type="inferred from homology"/>
<comment type="caution">
    <text evidence="6">The sequence shown here is derived from an EMBL/GenBank/DDBJ whole genome shotgun (WGS) entry which is preliminary data.</text>
</comment>
<dbReference type="GO" id="GO:0005829">
    <property type="term" value="C:cytosol"/>
    <property type="evidence" value="ECO:0007669"/>
    <property type="project" value="TreeGrafter"/>
</dbReference>